<organism evidence="3 4">
    <name type="scientific">Daldinia eschscholtzii</name>
    <dbReference type="NCBI Taxonomy" id="292717"/>
    <lineage>
        <taxon>Eukaryota</taxon>
        <taxon>Fungi</taxon>
        <taxon>Dikarya</taxon>
        <taxon>Ascomycota</taxon>
        <taxon>Pezizomycotina</taxon>
        <taxon>Sordariomycetes</taxon>
        <taxon>Xylariomycetidae</taxon>
        <taxon>Xylariales</taxon>
        <taxon>Hypoxylaceae</taxon>
        <taxon>Daldinia</taxon>
    </lineage>
</organism>
<dbReference type="InterPro" id="IPR036514">
    <property type="entry name" value="SGNH_hydro_sf"/>
</dbReference>
<dbReference type="AlphaFoldDB" id="A0AAX6MMX2"/>
<proteinExistence type="predicted"/>
<dbReference type="Proteomes" id="UP001369815">
    <property type="component" value="Unassembled WGS sequence"/>
</dbReference>
<feature type="signal peptide" evidence="1">
    <location>
        <begin position="1"/>
        <end position="19"/>
    </location>
</feature>
<comment type="caution">
    <text evidence="3">The sequence shown here is derived from an EMBL/GenBank/DDBJ whole genome shotgun (WGS) entry which is preliminary data.</text>
</comment>
<dbReference type="GO" id="GO:0016787">
    <property type="term" value="F:hydrolase activity"/>
    <property type="evidence" value="ECO:0007669"/>
    <property type="project" value="InterPro"/>
</dbReference>
<dbReference type="PANTHER" id="PTHR43695:SF2">
    <property type="entry name" value="PUTATIVE (AFU_ORTHOLOGUE AFUA_2G17250)-RELATED"/>
    <property type="match status" value="1"/>
</dbReference>
<evidence type="ECO:0000259" key="2">
    <source>
        <dbReference type="Pfam" id="PF13472"/>
    </source>
</evidence>
<evidence type="ECO:0000256" key="1">
    <source>
        <dbReference type="SAM" id="SignalP"/>
    </source>
</evidence>
<dbReference type="SUPFAM" id="SSF52266">
    <property type="entry name" value="SGNH hydrolase"/>
    <property type="match status" value="1"/>
</dbReference>
<dbReference type="InterPro" id="IPR013830">
    <property type="entry name" value="SGNH_hydro"/>
</dbReference>
<reference evidence="3 4" key="1">
    <citation type="journal article" date="2024" name="Front Chem Biol">
        <title>Unveiling the potential of Daldinia eschscholtzii MFLUCC 19-0629 through bioactivity and bioinformatics studies for enhanced sustainable agriculture production.</title>
        <authorList>
            <person name="Brooks S."/>
            <person name="Weaver J.A."/>
            <person name="Klomchit A."/>
            <person name="Alharthi S.A."/>
            <person name="Onlamun T."/>
            <person name="Nurani R."/>
            <person name="Vong T.K."/>
            <person name="Alberti F."/>
            <person name="Greco C."/>
        </authorList>
    </citation>
    <scope>NUCLEOTIDE SEQUENCE [LARGE SCALE GENOMIC DNA]</scope>
    <source>
        <strain evidence="3">MFLUCC 19-0629</strain>
    </source>
</reference>
<protein>
    <recommendedName>
        <fullName evidence="2">SGNH hydrolase-type esterase domain-containing protein</fullName>
    </recommendedName>
</protein>
<dbReference type="PANTHER" id="PTHR43695">
    <property type="entry name" value="PUTATIVE (AFU_ORTHOLOGUE AFUA_2G17250)-RELATED"/>
    <property type="match status" value="1"/>
</dbReference>
<name>A0AAX6MMX2_9PEZI</name>
<dbReference type="Gene3D" id="3.40.50.1110">
    <property type="entry name" value="SGNH hydrolase"/>
    <property type="match status" value="1"/>
</dbReference>
<gene>
    <name evidence="3" type="ORF">Daesc_003796</name>
</gene>
<keyword evidence="4" id="KW-1185">Reference proteome</keyword>
<accession>A0AAX6MMX2</accession>
<keyword evidence="1" id="KW-0732">Signal</keyword>
<feature type="chain" id="PRO_5043915340" description="SGNH hydrolase-type esterase domain-containing protein" evidence="1">
    <location>
        <begin position="20"/>
        <end position="253"/>
    </location>
</feature>
<dbReference type="EMBL" id="JBANMG010000004">
    <property type="protein sequence ID" value="KAK6953834.1"/>
    <property type="molecule type" value="Genomic_DNA"/>
</dbReference>
<sequence>MGMPRLIFWATALSTLVTGRPVAECSSKPPAFFLAGDSTTAINGGWGDGLLAALKTPAWGVNIGKSGATTASFSAGGYWANVTKHLKDNVSKYDCYVTISFGHNDQKSTSGVTFEQYQANLIRFANEVKSLGGTPLLTSSLTRRAFPAHQDHNATDSLHDQRLAAIAAAKATDSTIIDLNEASLKYVNAIGKQAAYEYNYGSDKKDTTHLNEHGTVVFGRMEADLIIRAKPCLEKYFTPNKTLSDAIWNNQPA</sequence>
<dbReference type="Pfam" id="PF13472">
    <property type="entry name" value="Lipase_GDSL_2"/>
    <property type="match status" value="1"/>
</dbReference>
<evidence type="ECO:0000313" key="3">
    <source>
        <dbReference type="EMBL" id="KAK6953834.1"/>
    </source>
</evidence>
<evidence type="ECO:0000313" key="4">
    <source>
        <dbReference type="Proteomes" id="UP001369815"/>
    </source>
</evidence>
<feature type="domain" description="SGNH hydrolase-type esterase" evidence="2">
    <location>
        <begin position="36"/>
        <end position="214"/>
    </location>
</feature>
<dbReference type="InterPro" id="IPR037459">
    <property type="entry name" value="RhgT-like"/>
</dbReference>